<dbReference type="InterPro" id="IPR020568">
    <property type="entry name" value="Ribosomal_Su5_D2-typ_SF"/>
</dbReference>
<dbReference type="InterPro" id="IPR001247">
    <property type="entry name" value="ExoRNase_PH_dom1"/>
</dbReference>
<comment type="subcellular location">
    <subcellularLocation>
        <location evidence="1 9">Cytoplasm</location>
    </subcellularLocation>
</comment>
<evidence type="ECO:0000256" key="5">
    <source>
        <dbReference type="ARBA" id="ARBA00022695"/>
    </source>
</evidence>
<keyword evidence="5 9" id="KW-0548">Nucleotidyltransferase</keyword>
<dbReference type="Gene3D" id="3.30.1370.10">
    <property type="entry name" value="K Homology domain, type 1"/>
    <property type="match status" value="1"/>
</dbReference>
<dbReference type="AlphaFoldDB" id="A0A2H0N3T0"/>
<evidence type="ECO:0000256" key="8">
    <source>
        <dbReference type="ARBA" id="ARBA00022884"/>
    </source>
</evidence>
<feature type="binding site" evidence="9">
    <location>
        <position position="505"/>
    </location>
    <ligand>
        <name>Mg(2+)</name>
        <dbReference type="ChEBI" id="CHEBI:18420"/>
    </ligand>
</feature>
<comment type="catalytic activity">
    <reaction evidence="9">
        <text>RNA(n+1) + phosphate = RNA(n) + a ribonucleoside 5'-diphosphate</text>
        <dbReference type="Rhea" id="RHEA:22096"/>
        <dbReference type="Rhea" id="RHEA-COMP:14527"/>
        <dbReference type="Rhea" id="RHEA-COMP:17342"/>
        <dbReference type="ChEBI" id="CHEBI:43474"/>
        <dbReference type="ChEBI" id="CHEBI:57930"/>
        <dbReference type="ChEBI" id="CHEBI:140395"/>
        <dbReference type="EC" id="2.7.7.8"/>
    </reaction>
</comment>
<dbReference type="PANTHER" id="PTHR11252">
    <property type="entry name" value="POLYRIBONUCLEOTIDE NUCLEOTIDYLTRANSFERASE"/>
    <property type="match status" value="1"/>
</dbReference>
<comment type="caution">
    <text evidence="11">The sequence shown here is derived from an EMBL/GenBank/DDBJ whole genome shotgun (WGS) entry which is preliminary data.</text>
</comment>
<accession>A0A2H0N3T0</accession>
<dbReference type="HAMAP" id="MF_01595">
    <property type="entry name" value="PNPase"/>
    <property type="match status" value="1"/>
</dbReference>
<dbReference type="Proteomes" id="UP000231139">
    <property type="component" value="Unassembled WGS sequence"/>
</dbReference>
<keyword evidence="7 9" id="KW-0460">Magnesium</keyword>
<evidence type="ECO:0000256" key="6">
    <source>
        <dbReference type="ARBA" id="ARBA00022723"/>
    </source>
</evidence>
<name>A0A2H0N3T0_9BACT</name>
<evidence type="ECO:0000256" key="2">
    <source>
        <dbReference type="ARBA" id="ARBA00007404"/>
    </source>
</evidence>
<dbReference type="EC" id="2.7.7.8" evidence="9"/>
<dbReference type="InterPro" id="IPR012162">
    <property type="entry name" value="PNPase"/>
</dbReference>
<dbReference type="CDD" id="cd04472">
    <property type="entry name" value="S1_PNPase"/>
    <property type="match status" value="1"/>
</dbReference>
<dbReference type="GO" id="GO:0004654">
    <property type="term" value="F:polyribonucleotide nucleotidyltransferase activity"/>
    <property type="evidence" value="ECO:0007669"/>
    <property type="project" value="UniProtKB-UniRule"/>
</dbReference>
<dbReference type="PROSITE" id="PS50084">
    <property type="entry name" value="KH_TYPE_1"/>
    <property type="match status" value="1"/>
</dbReference>
<dbReference type="InterPro" id="IPR012340">
    <property type="entry name" value="NA-bd_OB-fold"/>
</dbReference>
<dbReference type="NCBIfam" id="NF008805">
    <property type="entry name" value="PRK11824.1"/>
    <property type="match status" value="1"/>
</dbReference>
<dbReference type="PIRSF" id="PIRSF005499">
    <property type="entry name" value="PNPase"/>
    <property type="match status" value="1"/>
</dbReference>
<dbReference type="EMBL" id="PCWK01000014">
    <property type="protein sequence ID" value="PIR02765.1"/>
    <property type="molecule type" value="Genomic_DNA"/>
</dbReference>
<dbReference type="InterPro" id="IPR004087">
    <property type="entry name" value="KH_dom"/>
</dbReference>
<reference evidence="11 12" key="1">
    <citation type="submission" date="2017-09" db="EMBL/GenBank/DDBJ databases">
        <title>Depth-based differentiation of microbial function through sediment-hosted aquifers and enrichment of novel symbionts in the deep terrestrial subsurface.</title>
        <authorList>
            <person name="Probst A.J."/>
            <person name="Ladd B."/>
            <person name="Jarett J.K."/>
            <person name="Geller-Mcgrath D.E."/>
            <person name="Sieber C.M."/>
            <person name="Emerson J.B."/>
            <person name="Anantharaman K."/>
            <person name="Thomas B.C."/>
            <person name="Malmstrom R."/>
            <person name="Stieglmeier M."/>
            <person name="Klingl A."/>
            <person name="Woyke T."/>
            <person name="Ryan C.M."/>
            <person name="Banfield J.F."/>
        </authorList>
    </citation>
    <scope>NUCLEOTIDE SEQUENCE [LARGE SCALE GENOMIC DNA]</scope>
    <source>
        <strain evidence="11">CG11_big_fil_rev_8_21_14_0_20_35_11</strain>
    </source>
</reference>
<evidence type="ECO:0000256" key="1">
    <source>
        <dbReference type="ARBA" id="ARBA00004496"/>
    </source>
</evidence>
<dbReference type="NCBIfam" id="TIGR03591">
    <property type="entry name" value="polynuc_phos"/>
    <property type="match status" value="1"/>
</dbReference>
<keyword evidence="8 9" id="KW-0694">RNA-binding</keyword>
<dbReference type="Pfam" id="PF00013">
    <property type="entry name" value="KH_1"/>
    <property type="match status" value="1"/>
</dbReference>
<dbReference type="CDD" id="cd02393">
    <property type="entry name" value="KH-I_PNPase"/>
    <property type="match status" value="1"/>
</dbReference>
<dbReference type="CDD" id="cd11364">
    <property type="entry name" value="RNase_PH_PNPase_2"/>
    <property type="match status" value="1"/>
</dbReference>
<comment type="cofactor">
    <cofactor evidence="9">
        <name>Mg(2+)</name>
        <dbReference type="ChEBI" id="CHEBI:18420"/>
    </cofactor>
</comment>
<keyword evidence="6 9" id="KW-0479">Metal-binding</keyword>
<dbReference type="SUPFAM" id="SSF54791">
    <property type="entry name" value="Eukaryotic type KH-domain (KH-domain type I)"/>
    <property type="match status" value="1"/>
</dbReference>
<keyword evidence="3 9" id="KW-0963">Cytoplasm</keyword>
<dbReference type="PROSITE" id="PS50126">
    <property type="entry name" value="S1"/>
    <property type="match status" value="1"/>
</dbReference>
<dbReference type="GO" id="GO:0005829">
    <property type="term" value="C:cytosol"/>
    <property type="evidence" value="ECO:0007669"/>
    <property type="project" value="TreeGrafter"/>
</dbReference>
<dbReference type="GO" id="GO:0000175">
    <property type="term" value="F:3'-5'-RNA exonuclease activity"/>
    <property type="evidence" value="ECO:0007669"/>
    <property type="project" value="TreeGrafter"/>
</dbReference>
<dbReference type="Pfam" id="PF01138">
    <property type="entry name" value="RNase_PH"/>
    <property type="match status" value="2"/>
</dbReference>
<dbReference type="PANTHER" id="PTHR11252:SF0">
    <property type="entry name" value="POLYRIBONUCLEOTIDE NUCLEOTIDYLTRANSFERASE 1, MITOCHONDRIAL"/>
    <property type="match status" value="1"/>
</dbReference>
<organism evidence="11 12">
    <name type="scientific">Candidatus Nealsonbacteria bacterium CG11_big_fil_rev_8_21_14_0_20_35_11</name>
    <dbReference type="NCBI Taxonomy" id="1974713"/>
    <lineage>
        <taxon>Bacteria</taxon>
        <taxon>Candidatus Nealsoniibacteriota</taxon>
    </lineage>
</organism>
<dbReference type="GO" id="GO:0006402">
    <property type="term" value="P:mRNA catabolic process"/>
    <property type="evidence" value="ECO:0007669"/>
    <property type="project" value="UniProtKB-UniRule"/>
</dbReference>
<evidence type="ECO:0000256" key="3">
    <source>
        <dbReference type="ARBA" id="ARBA00022490"/>
    </source>
</evidence>
<protein>
    <recommendedName>
        <fullName evidence="9">Polyribonucleotide nucleotidyltransferase</fullName>
        <ecNumber evidence="9">2.7.7.8</ecNumber>
    </recommendedName>
    <alternativeName>
        <fullName evidence="9">Polynucleotide phosphorylase</fullName>
        <shortName evidence="9">PNPase</shortName>
    </alternativeName>
</protein>
<keyword evidence="4 9" id="KW-0808">Transferase</keyword>
<evidence type="ECO:0000256" key="4">
    <source>
        <dbReference type="ARBA" id="ARBA00022679"/>
    </source>
</evidence>
<dbReference type="FunFam" id="3.30.1370.10:FF:000001">
    <property type="entry name" value="Polyribonucleotide nucleotidyltransferase"/>
    <property type="match status" value="1"/>
</dbReference>
<dbReference type="SUPFAM" id="SSF55666">
    <property type="entry name" value="Ribonuclease PH domain 2-like"/>
    <property type="match status" value="2"/>
</dbReference>
<dbReference type="FunFam" id="3.30.230.70:FF:000001">
    <property type="entry name" value="Polyribonucleotide nucleotidyltransferase"/>
    <property type="match status" value="1"/>
</dbReference>
<dbReference type="InterPro" id="IPR027408">
    <property type="entry name" value="PNPase/RNase_PH_dom_sf"/>
</dbReference>
<comment type="function">
    <text evidence="9">Involved in mRNA degradation. Catalyzes the phosphorolysis of single-stranded polyribonucleotides processively in the 3'- to 5'-direction.</text>
</comment>
<dbReference type="InterPro" id="IPR036345">
    <property type="entry name" value="ExoRNase_PH_dom2_sf"/>
</dbReference>
<dbReference type="SMART" id="SM00316">
    <property type="entry name" value="S1"/>
    <property type="match status" value="1"/>
</dbReference>
<dbReference type="SMART" id="SM00322">
    <property type="entry name" value="KH"/>
    <property type="match status" value="1"/>
</dbReference>
<dbReference type="SUPFAM" id="SSF50249">
    <property type="entry name" value="Nucleic acid-binding proteins"/>
    <property type="match status" value="1"/>
</dbReference>
<dbReference type="SUPFAM" id="SSF54211">
    <property type="entry name" value="Ribosomal protein S5 domain 2-like"/>
    <property type="match status" value="2"/>
</dbReference>
<comment type="similarity">
    <text evidence="2 9">Belongs to the polyribonucleotide nucleotidyltransferase family.</text>
</comment>
<dbReference type="Gene3D" id="2.40.50.140">
    <property type="entry name" value="Nucleic acid-binding proteins"/>
    <property type="match status" value="1"/>
</dbReference>
<evidence type="ECO:0000313" key="12">
    <source>
        <dbReference type="Proteomes" id="UP000231139"/>
    </source>
</evidence>
<evidence type="ECO:0000256" key="9">
    <source>
        <dbReference type="HAMAP-Rule" id="MF_01595"/>
    </source>
</evidence>
<dbReference type="GO" id="GO:0000287">
    <property type="term" value="F:magnesium ion binding"/>
    <property type="evidence" value="ECO:0007669"/>
    <property type="project" value="UniProtKB-UniRule"/>
</dbReference>
<dbReference type="InterPro" id="IPR036612">
    <property type="entry name" value="KH_dom_type_1_sf"/>
</dbReference>
<dbReference type="GO" id="GO:0003723">
    <property type="term" value="F:RNA binding"/>
    <property type="evidence" value="ECO:0007669"/>
    <property type="project" value="UniProtKB-UniRule"/>
</dbReference>
<dbReference type="Pfam" id="PF00575">
    <property type="entry name" value="S1"/>
    <property type="match status" value="1"/>
</dbReference>
<dbReference type="Gene3D" id="3.30.230.70">
    <property type="entry name" value="GHMP Kinase, N-terminal domain"/>
    <property type="match status" value="2"/>
</dbReference>
<gene>
    <name evidence="9" type="primary">pnp</name>
    <name evidence="11" type="ORF">COV62_00545</name>
</gene>
<evidence type="ECO:0000259" key="10">
    <source>
        <dbReference type="PROSITE" id="PS50126"/>
    </source>
</evidence>
<proteinExistence type="inferred from homology"/>
<evidence type="ECO:0000256" key="7">
    <source>
        <dbReference type="ARBA" id="ARBA00022842"/>
    </source>
</evidence>
<evidence type="ECO:0000313" key="11">
    <source>
        <dbReference type="EMBL" id="PIR02765.1"/>
    </source>
</evidence>
<feature type="binding site" evidence="9">
    <location>
        <position position="511"/>
    </location>
    <ligand>
        <name>Mg(2+)</name>
        <dbReference type="ChEBI" id="CHEBI:18420"/>
    </ligand>
</feature>
<dbReference type="InterPro" id="IPR004088">
    <property type="entry name" value="KH_dom_type_1"/>
</dbReference>
<dbReference type="FunFam" id="2.40.50.140:FF:000023">
    <property type="entry name" value="Polyribonucleotide nucleotidyltransferase"/>
    <property type="match status" value="1"/>
</dbReference>
<dbReference type="InterPro" id="IPR003029">
    <property type="entry name" value="S1_domain"/>
</dbReference>
<sequence>MNNNNNIFQIEIDSKILEVNTRNLTENANGSAFIQYGGTSILATCVMAENKREEIDFFPLTVDYEEKYYAAGKILGSRFLRREARPSDEAILISRLIDRAIRPLFPKSFKNDVQVIVTCLSWDGENDPATLGLLAASFSLLISDIPWNGPIAAVRIGKTEKPVVFPNYKVREEGLYDLVVTGIQEQEDLLINMLEGEAKEVEEQEILEAVDFAKIYLKKLISFQKEIAQKIGKEKIVVQKPKKDLELEKEIKSFLGDGVEKLLSSSENKETSNSSQNDYQFTDLKNNLREFLKQYDNPRKIIYGLDFLEKEFEKTLHHNIIEKEERPDGRKIDQIREISSDVGLLPRIHGSGLFCRGKTKSLSILTLGAPGDQRLLEGMEIRGKKHFMHHYNFPPYCSGEVKPLRGPGRREIGHGMLAEKALSPIIPDFEEFSYTIRIVSEILCSNGSTSMAAVCSSCLALMDAGVPIKRPAAGIAMGLIIDQQPTTDNQRLNYKVLTDIQGPEDHYGDMDFKIAGTKLGISALQMDVKIKGITEKILTETMLQAKKAREEILKKMEKTISKPRAQLSPFAPRVYTLLIKPEKIREVIGPGGKIINEIIGECGVSIDIEENGKIFITAEKDEAAKKALAWINNITREIREGEIFQGKVKRILDFGAFVELFPGQEGLVHISQLAPFRVRKVEDVVKVGDIIPVKVISIDQQGRINLSLKEANPVEKFHTTNN</sequence>
<feature type="domain" description="S1 motif" evidence="10">
    <location>
        <begin position="641"/>
        <end position="709"/>
    </location>
</feature>